<dbReference type="PaxDb" id="55529-EKX35784"/>
<dbReference type="OMA" id="TYRMREI"/>
<dbReference type="Pfam" id="PF06487">
    <property type="entry name" value="SAP18"/>
    <property type="match status" value="1"/>
</dbReference>
<evidence type="ECO:0000256" key="1">
    <source>
        <dbReference type="ARBA" id="ARBA00009143"/>
    </source>
</evidence>
<dbReference type="GO" id="GO:0003714">
    <property type="term" value="F:transcription corepressor activity"/>
    <property type="evidence" value="ECO:0007669"/>
    <property type="project" value="TreeGrafter"/>
</dbReference>
<feature type="non-terminal residue" evidence="2">
    <location>
        <position position="1"/>
    </location>
</feature>
<dbReference type="KEGG" id="gtt:GUITHDRAFT_61753"/>
<evidence type="ECO:0000313" key="4">
    <source>
        <dbReference type="Proteomes" id="UP000011087"/>
    </source>
</evidence>
<dbReference type="EnsemblProtists" id="EKX35784">
    <property type="protein sequence ID" value="EKX35784"/>
    <property type="gene ID" value="GUITHDRAFT_61753"/>
</dbReference>
<dbReference type="OrthoDB" id="440566at2759"/>
<evidence type="ECO:0008006" key="5">
    <source>
        <dbReference type="Google" id="ProtNLM"/>
    </source>
</evidence>
<dbReference type="STRING" id="905079.L1IIQ5"/>
<organism evidence="2">
    <name type="scientific">Guillardia theta (strain CCMP2712)</name>
    <name type="common">Cryptophyte</name>
    <dbReference type="NCBI Taxonomy" id="905079"/>
    <lineage>
        <taxon>Eukaryota</taxon>
        <taxon>Cryptophyceae</taxon>
        <taxon>Pyrenomonadales</taxon>
        <taxon>Geminigeraceae</taxon>
        <taxon>Guillardia</taxon>
    </lineage>
</organism>
<protein>
    <recommendedName>
        <fullName evidence="5">Histone deacetylase complex subunit SAP18</fullName>
    </recommendedName>
</protein>
<accession>L1IIQ5</accession>
<dbReference type="EMBL" id="JH993084">
    <property type="protein sequence ID" value="EKX35784.1"/>
    <property type="molecule type" value="Genomic_DNA"/>
</dbReference>
<dbReference type="RefSeq" id="XP_005822764.1">
    <property type="nucleotide sequence ID" value="XM_005822707.1"/>
</dbReference>
<dbReference type="AlphaFoldDB" id="L1IIQ5"/>
<feature type="non-terminal residue" evidence="2">
    <location>
        <position position="111"/>
    </location>
</feature>
<dbReference type="eggNOG" id="KOG3391">
    <property type="taxonomic scope" value="Eukaryota"/>
</dbReference>
<dbReference type="Proteomes" id="UP000011087">
    <property type="component" value="Unassembled WGS sequence"/>
</dbReference>
<evidence type="ECO:0000313" key="3">
    <source>
        <dbReference type="EnsemblProtists" id="EKX35784"/>
    </source>
</evidence>
<dbReference type="InterPro" id="IPR042534">
    <property type="entry name" value="SAP18_sf"/>
</dbReference>
<name>L1IIQ5_GUITC</name>
<dbReference type="PANTHER" id="PTHR13082:SF0">
    <property type="entry name" value="HISTONE DEACETYLASE COMPLEX SUBUNIT SAP18"/>
    <property type="match status" value="1"/>
</dbReference>
<dbReference type="HOGENOM" id="CLU_108681_0_1_1"/>
<keyword evidence="4" id="KW-1185">Reference proteome</keyword>
<dbReference type="InterPro" id="IPR010516">
    <property type="entry name" value="SAP18"/>
</dbReference>
<reference evidence="2 4" key="1">
    <citation type="journal article" date="2012" name="Nature">
        <title>Algal genomes reveal evolutionary mosaicism and the fate of nucleomorphs.</title>
        <authorList>
            <consortium name="DOE Joint Genome Institute"/>
            <person name="Curtis B.A."/>
            <person name="Tanifuji G."/>
            <person name="Burki F."/>
            <person name="Gruber A."/>
            <person name="Irimia M."/>
            <person name="Maruyama S."/>
            <person name="Arias M.C."/>
            <person name="Ball S.G."/>
            <person name="Gile G.H."/>
            <person name="Hirakawa Y."/>
            <person name="Hopkins J.F."/>
            <person name="Kuo A."/>
            <person name="Rensing S.A."/>
            <person name="Schmutz J."/>
            <person name="Symeonidi A."/>
            <person name="Elias M."/>
            <person name="Eveleigh R.J."/>
            <person name="Herman E.K."/>
            <person name="Klute M.J."/>
            <person name="Nakayama T."/>
            <person name="Obornik M."/>
            <person name="Reyes-Prieto A."/>
            <person name="Armbrust E.V."/>
            <person name="Aves S.J."/>
            <person name="Beiko R.G."/>
            <person name="Coutinho P."/>
            <person name="Dacks J.B."/>
            <person name="Durnford D.G."/>
            <person name="Fast N.M."/>
            <person name="Green B.R."/>
            <person name="Grisdale C.J."/>
            <person name="Hempel F."/>
            <person name="Henrissat B."/>
            <person name="Hoppner M.P."/>
            <person name="Ishida K."/>
            <person name="Kim E."/>
            <person name="Koreny L."/>
            <person name="Kroth P.G."/>
            <person name="Liu Y."/>
            <person name="Malik S.B."/>
            <person name="Maier U.G."/>
            <person name="McRose D."/>
            <person name="Mock T."/>
            <person name="Neilson J.A."/>
            <person name="Onodera N.T."/>
            <person name="Poole A.M."/>
            <person name="Pritham E.J."/>
            <person name="Richards T.A."/>
            <person name="Rocap G."/>
            <person name="Roy S.W."/>
            <person name="Sarai C."/>
            <person name="Schaack S."/>
            <person name="Shirato S."/>
            <person name="Slamovits C.H."/>
            <person name="Spencer D.F."/>
            <person name="Suzuki S."/>
            <person name="Worden A.Z."/>
            <person name="Zauner S."/>
            <person name="Barry K."/>
            <person name="Bell C."/>
            <person name="Bharti A.K."/>
            <person name="Crow J.A."/>
            <person name="Grimwood J."/>
            <person name="Kramer R."/>
            <person name="Lindquist E."/>
            <person name="Lucas S."/>
            <person name="Salamov A."/>
            <person name="McFadden G.I."/>
            <person name="Lane C.E."/>
            <person name="Keeling P.J."/>
            <person name="Gray M.W."/>
            <person name="Grigoriev I.V."/>
            <person name="Archibald J.M."/>
        </authorList>
    </citation>
    <scope>NUCLEOTIDE SEQUENCE</scope>
    <source>
        <strain evidence="2 4">CCMP2712</strain>
    </source>
</reference>
<dbReference type="Gene3D" id="3.10.20.550">
    <property type="entry name" value="ASAP complex, SAP18 subunit"/>
    <property type="match status" value="1"/>
</dbReference>
<reference evidence="3" key="3">
    <citation type="submission" date="2016-03" db="UniProtKB">
        <authorList>
            <consortium name="EnsemblProtists"/>
        </authorList>
    </citation>
    <scope>IDENTIFICATION</scope>
</reference>
<comment type="similarity">
    <text evidence="1">Belongs to the SAP18 family.</text>
</comment>
<proteinExistence type="inferred from homology"/>
<dbReference type="PANTHER" id="PTHR13082">
    <property type="entry name" value="SAP18"/>
    <property type="match status" value="1"/>
</dbReference>
<gene>
    <name evidence="2" type="ORF">GUITHDRAFT_61753</name>
</gene>
<sequence>PVDREKTCPMLLRLFCKVGEHHRDDEFSYKQQPTDEEVRVHTWRDATMAELTELLAQVHREVRQSGTKCTFKVLYPDANGKFVSHVIGSTAIGRRLHDDVSQKTLAQIRYQ</sequence>
<reference evidence="4" key="2">
    <citation type="submission" date="2012-11" db="EMBL/GenBank/DDBJ databases">
        <authorList>
            <person name="Kuo A."/>
            <person name="Curtis B.A."/>
            <person name="Tanifuji G."/>
            <person name="Burki F."/>
            <person name="Gruber A."/>
            <person name="Irimia M."/>
            <person name="Maruyama S."/>
            <person name="Arias M.C."/>
            <person name="Ball S.G."/>
            <person name="Gile G.H."/>
            <person name="Hirakawa Y."/>
            <person name="Hopkins J.F."/>
            <person name="Rensing S.A."/>
            <person name="Schmutz J."/>
            <person name="Symeonidi A."/>
            <person name="Elias M."/>
            <person name="Eveleigh R.J."/>
            <person name="Herman E.K."/>
            <person name="Klute M.J."/>
            <person name="Nakayama T."/>
            <person name="Obornik M."/>
            <person name="Reyes-Prieto A."/>
            <person name="Armbrust E.V."/>
            <person name="Aves S.J."/>
            <person name="Beiko R.G."/>
            <person name="Coutinho P."/>
            <person name="Dacks J.B."/>
            <person name="Durnford D.G."/>
            <person name="Fast N.M."/>
            <person name="Green B.R."/>
            <person name="Grisdale C."/>
            <person name="Hempe F."/>
            <person name="Henrissat B."/>
            <person name="Hoppner M.P."/>
            <person name="Ishida K.-I."/>
            <person name="Kim E."/>
            <person name="Koreny L."/>
            <person name="Kroth P.G."/>
            <person name="Liu Y."/>
            <person name="Malik S.-B."/>
            <person name="Maier U.G."/>
            <person name="McRose D."/>
            <person name="Mock T."/>
            <person name="Neilson J.A."/>
            <person name="Onodera N.T."/>
            <person name="Poole A.M."/>
            <person name="Pritham E.J."/>
            <person name="Richards T.A."/>
            <person name="Rocap G."/>
            <person name="Roy S.W."/>
            <person name="Sarai C."/>
            <person name="Schaack S."/>
            <person name="Shirato S."/>
            <person name="Slamovits C.H."/>
            <person name="Spencer D.F."/>
            <person name="Suzuki S."/>
            <person name="Worden A.Z."/>
            <person name="Zauner S."/>
            <person name="Barry K."/>
            <person name="Bell C."/>
            <person name="Bharti A.K."/>
            <person name="Crow J.A."/>
            <person name="Grimwood J."/>
            <person name="Kramer R."/>
            <person name="Lindquist E."/>
            <person name="Lucas S."/>
            <person name="Salamov A."/>
            <person name="McFadden G.I."/>
            <person name="Lane C.E."/>
            <person name="Keeling P.J."/>
            <person name="Gray M.W."/>
            <person name="Grigoriev I.V."/>
            <person name="Archibald J.M."/>
        </authorList>
    </citation>
    <scope>NUCLEOTIDE SEQUENCE</scope>
    <source>
        <strain evidence="4">CCMP2712</strain>
    </source>
</reference>
<dbReference type="GO" id="GO:0005634">
    <property type="term" value="C:nucleus"/>
    <property type="evidence" value="ECO:0007669"/>
    <property type="project" value="TreeGrafter"/>
</dbReference>
<dbReference type="GeneID" id="17292529"/>
<evidence type="ECO:0000313" key="2">
    <source>
        <dbReference type="EMBL" id="EKX35784.1"/>
    </source>
</evidence>